<comment type="caution">
    <text evidence="4">The sequence shown here is derived from an EMBL/GenBank/DDBJ whole genome shotgun (WGS) entry which is preliminary data.</text>
</comment>
<reference evidence="5" key="1">
    <citation type="journal article" date="2019" name="Int. J. Syst. Evol. Microbiol.">
        <title>The Global Catalogue of Microorganisms (GCM) 10K type strain sequencing project: providing services to taxonomists for standard genome sequencing and annotation.</title>
        <authorList>
            <consortium name="The Broad Institute Genomics Platform"/>
            <consortium name="The Broad Institute Genome Sequencing Center for Infectious Disease"/>
            <person name="Wu L."/>
            <person name="Ma J."/>
        </authorList>
    </citation>
    <scope>NUCLEOTIDE SEQUENCE [LARGE SCALE GENOMIC DNA]</scope>
    <source>
        <strain evidence="5">JCM 17459</strain>
    </source>
</reference>
<dbReference type="PANTHER" id="PTHR42953">
    <property type="entry name" value="HIGH-AFFINITY ZINC UPTAKE SYSTEM PROTEIN ZNUA-RELATED"/>
    <property type="match status" value="1"/>
</dbReference>
<keyword evidence="3" id="KW-0732">Signal</keyword>
<dbReference type="Proteomes" id="UP001499841">
    <property type="component" value="Unassembled WGS sequence"/>
</dbReference>
<dbReference type="InterPro" id="IPR006127">
    <property type="entry name" value="ZnuA-like"/>
</dbReference>
<evidence type="ECO:0000313" key="4">
    <source>
        <dbReference type="EMBL" id="GAA3512504.1"/>
    </source>
</evidence>
<organism evidence="4 5">
    <name type="scientific">Georgenia daeguensis</name>
    <dbReference type="NCBI Taxonomy" id="908355"/>
    <lineage>
        <taxon>Bacteria</taxon>
        <taxon>Bacillati</taxon>
        <taxon>Actinomycetota</taxon>
        <taxon>Actinomycetes</taxon>
        <taxon>Micrococcales</taxon>
        <taxon>Bogoriellaceae</taxon>
        <taxon>Georgenia</taxon>
    </lineage>
</organism>
<comment type="similarity">
    <text evidence="1">Belongs to the bacterial solute-binding protein 9 family.</text>
</comment>
<evidence type="ECO:0000256" key="1">
    <source>
        <dbReference type="ARBA" id="ARBA00011028"/>
    </source>
</evidence>
<protein>
    <submittedName>
        <fullName evidence="4">Zinc ABC transporter substrate-binding protein</fullName>
    </submittedName>
</protein>
<dbReference type="Gene3D" id="3.40.50.1980">
    <property type="entry name" value="Nitrogenase molybdenum iron protein domain"/>
    <property type="match status" value="2"/>
</dbReference>
<name>A0ABP6UMF6_9MICO</name>
<sequence>MEVVAAFYPLQFVAERVGGQRVWVSSLTPPAVEPHDLELSPQEVARIGEADLALYLSGFQPAVDEAVAQAGPPVAVDVSDTGVAQHFWLDPTLLAGVAATVAEEFATIDPDGAAAYRAAAEELADDLAALDADFSQALASCESRTIVVSHEAFGYLSDRYDLKQMGIAGLSPEAEASPARLAEIGETVRAEGVTTIFTEPLVSPKVAETLASDLGITTRVLDPLEGLVDEESDYEQVMRANLAALETALRCE</sequence>
<dbReference type="PANTHER" id="PTHR42953:SF3">
    <property type="entry name" value="HIGH-AFFINITY ZINC UPTAKE SYSTEM PROTEIN ZNUA"/>
    <property type="match status" value="1"/>
</dbReference>
<evidence type="ECO:0000313" key="5">
    <source>
        <dbReference type="Proteomes" id="UP001499841"/>
    </source>
</evidence>
<dbReference type="Pfam" id="PF01297">
    <property type="entry name" value="ZnuA"/>
    <property type="match status" value="1"/>
</dbReference>
<dbReference type="SUPFAM" id="SSF53807">
    <property type="entry name" value="Helical backbone' metal receptor"/>
    <property type="match status" value="1"/>
</dbReference>
<proteinExistence type="inferred from homology"/>
<gene>
    <name evidence="4" type="ORF">GCM10022262_40620</name>
</gene>
<evidence type="ECO:0000256" key="3">
    <source>
        <dbReference type="ARBA" id="ARBA00022729"/>
    </source>
</evidence>
<keyword evidence="5" id="KW-1185">Reference proteome</keyword>
<dbReference type="InterPro" id="IPR050492">
    <property type="entry name" value="Bact_metal-bind_prot9"/>
</dbReference>
<accession>A0ABP6UMF6</accession>
<dbReference type="EMBL" id="BAABBA010000038">
    <property type="protein sequence ID" value="GAA3512504.1"/>
    <property type="molecule type" value="Genomic_DNA"/>
</dbReference>
<keyword evidence="2" id="KW-0813">Transport</keyword>
<evidence type="ECO:0000256" key="2">
    <source>
        <dbReference type="ARBA" id="ARBA00022448"/>
    </source>
</evidence>